<dbReference type="PANTHER" id="PTHR42771">
    <property type="entry name" value="IRON(3+)-HYDROXAMATE IMPORT ATP-BINDING PROTEIN FHUC"/>
    <property type="match status" value="1"/>
</dbReference>
<dbReference type="EMBL" id="LKLP01000021">
    <property type="protein sequence ID" value="KSU13933.1"/>
    <property type="molecule type" value="Genomic_DNA"/>
</dbReference>
<keyword evidence="7" id="KW-0547">Nucleotide-binding</keyword>
<organism evidence="7 8">
    <name type="scientific">Lactococcus lactis subsp. lactis</name>
    <name type="common">Streptococcus lactis</name>
    <dbReference type="NCBI Taxonomy" id="1360"/>
    <lineage>
        <taxon>Bacteria</taxon>
        <taxon>Bacillati</taxon>
        <taxon>Bacillota</taxon>
        <taxon>Bacilli</taxon>
        <taxon>Lactobacillales</taxon>
        <taxon>Streptococcaceae</taxon>
        <taxon>Lactococcus</taxon>
    </lineage>
</organism>
<evidence type="ECO:0000313" key="8">
    <source>
        <dbReference type="Proteomes" id="UP000054230"/>
    </source>
</evidence>
<keyword evidence="5" id="KW-0472">Membrane</keyword>
<protein>
    <submittedName>
        <fullName evidence="7">Ferrichrome transport ATP-binding protein FhuC</fullName>
    </submittedName>
</protein>
<dbReference type="GO" id="GO:0006811">
    <property type="term" value="P:monoatomic ion transport"/>
    <property type="evidence" value="ECO:0007669"/>
    <property type="project" value="UniProtKB-KW"/>
</dbReference>
<dbReference type="PANTHER" id="PTHR42771:SF2">
    <property type="entry name" value="IRON(3+)-HYDROXAMATE IMPORT ATP-BINDING PROTEIN FHUC"/>
    <property type="match status" value="1"/>
</dbReference>
<evidence type="ECO:0000256" key="3">
    <source>
        <dbReference type="ARBA" id="ARBA00022475"/>
    </source>
</evidence>
<evidence type="ECO:0000256" key="5">
    <source>
        <dbReference type="ARBA" id="ARBA00023136"/>
    </source>
</evidence>
<dbReference type="InterPro" id="IPR003439">
    <property type="entry name" value="ABC_transporter-like_ATP-bd"/>
</dbReference>
<dbReference type="Pfam" id="PF00005">
    <property type="entry name" value="ABC_tran"/>
    <property type="match status" value="1"/>
</dbReference>
<evidence type="ECO:0000256" key="4">
    <source>
        <dbReference type="ARBA" id="ARBA00023065"/>
    </source>
</evidence>
<dbReference type="SUPFAM" id="SSF52540">
    <property type="entry name" value="P-loop containing nucleoside triphosphate hydrolases"/>
    <property type="match status" value="1"/>
</dbReference>
<dbReference type="PATRIC" id="fig|1360.106.peg.732"/>
<comment type="subcellular location">
    <subcellularLocation>
        <location evidence="1">Cell membrane</location>
        <topology evidence="1">Peripheral membrane protein</topology>
    </subcellularLocation>
</comment>
<evidence type="ECO:0000256" key="2">
    <source>
        <dbReference type="ARBA" id="ARBA00022448"/>
    </source>
</evidence>
<dbReference type="GO" id="GO:0005886">
    <property type="term" value="C:plasma membrane"/>
    <property type="evidence" value="ECO:0007669"/>
    <property type="project" value="UniProtKB-SubCell"/>
</dbReference>
<dbReference type="GO" id="GO:0005524">
    <property type="term" value="F:ATP binding"/>
    <property type="evidence" value="ECO:0007669"/>
    <property type="project" value="UniProtKB-KW"/>
</dbReference>
<accession>A0A0V8DJW2</accession>
<keyword evidence="4" id="KW-0406">Ion transport</keyword>
<gene>
    <name evidence="7" type="ORF">LMG8520_0392</name>
</gene>
<reference evidence="8" key="1">
    <citation type="submission" date="2015-10" db="EMBL/GenBank/DDBJ databases">
        <title>Draft Genome Sequences of 11 Lactococcus lactis subspecies cremoris strains.</title>
        <authorList>
            <person name="Wels M."/>
            <person name="Backus L."/>
            <person name="Boekhorst J."/>
            <person name="Dijkstra A."/>
            <person name="Beerthuizen M."/>
            <person name="Kelly W."/>
            <person name="Siezen R."/>
            <person name="Bachmann H."/>
            <person name="Van Hijum S."/>
        </authorList>
    </citation>
    <scope>NUCLEOTIDE SEQUENCE [LARGE SCALE GENOMIC DNA]</scope>
    <source>
        <strain evidence="8">LMG8520</strain>
    </source>
</reference>
<keyword evidence="2" id="KW-0813">Transport</keyword>
<dbReference type="InterPro" id="IPR027417">
    <property type="entry name" value="P-loop_NTPase"/>
</dbReference>
<keyword evidence="7" id="KW-0067">ATP-binding</keyword>
<dbReference type="AlphaFoldDB" id="A0A0V8DJW2"/>
<evidence type="ECO:0000256" key="1">
    <source>
        <dbReference type="ARBA" id="ARBA00004202"/>
    </source>
</evidence>
<comment type="caution">
    <text evidence="7">The sequence shown here is derived from an EMBL/GenBank/DDBJ whole genome shotgun (WGS) entry which is preliminary data.</text>
</comment>
<dbReference type="GO" id="GO:0016887">
    <property type="term" value="F:ATP hydrolysis activity"/>
    <property type="evidence" value="ECO:0007669"/>
    <property type="project" value="InterPro"/>
</dbReference>
<proteinExistence type="predicted"/>
<evidence type="ECO:0000313" key="7">
    <source>
        <dbReference type="EMBL" id="KSU13933.1"/>
    </source>
</evidence>
<sequence>MELSTKEIAKQLAFLPQDSISPEDSTVRKVVALGRYPYQGIFQKKTEEDEQIIDNVLNETGLKSIANENLQTLSGGQKQRVWIAMALCQQTQVILLDEPTTYLDLGHQLEILNLLKELNIKKGLTIIMVLHDFKLSRKILRLYDCDEIWSSYLSRAPQRCNDPRNFSRPFWN</sequence>
<name>A0A0V8DJW2_LACLL</name>
<evidence type="ECO:0000259" key="6">
    <source>
        <dbReference type="Pfam" id="PF00005"/>
    </source>
</evidence>
<dbReference type="Proteomes" id="UP000054230">
    <property type="component" value="Unassembled WGS sequence"/>
</dbReference>
<feature type="domain" description="ABC transporter" evidence="6">
    <location>
        <begin position="5"/>
        <end position="101"/>
    </location>
</feature>
<dbReference type="InterPro" id="IPR051535">
    <property type="entry name" value="Siderophore_ABC-ATPase"/>
</dbReference>
<keyword evidence="3" id="KW-1003">Cell membrane</keyword>
<dbReference type="Gene3D" id="3.40.50.300">
    <property type="entry name" value="P-loop containing nucleotide triphosphate hydrolases"/>
    <property type="match status" value="1"/>
</dbReference>